<dbReference type="EMBL" id="CM046394">
    <property type="protein sequence ID" value="KAI8547857.1"/>
    <property type="molecule type" value="Genomic_DNA"/>
</dbReference>
<gene>
    <name evidence="1" type="ORF">RHMOL_Rhmol07G0227900</name>
</gene>
<keyword evidence="2" id="KW-1185">Reference proteome</keyword>
<sequence>MYNIVFCFLNSWNHRGRGDGRQYLSGLNWKSWNFCGVPTLSPPSSHPLPFLLSPYLMASTLARLESQSDAPTEDDLSLRFKSFTLTEEEQGAVILSHEDVVDSLAECQTSLLGKVISQKAPNLVGLRNTLGQRPVGSGSVEFQKAGILFSESGESLAGNQESDFRAEISKSCSIRKGRINFSNSIEDNSAHQEMLTEAYIAERSVEVNPNPVSKWKWDQLTPEMDQIIKKFPYQGPRPTAQSCPNIYPLLQITLLTHTLPYLSLLLYPIHRPT</sequence>
<reference evidence="1" key="1">
    <citation type="submission" date="2022-02" db="EMBL/GenBank/DDBJ databases">
        <title>Plant Genome Project.</title>
        <authorList>
            <person name="Zhang R.-G."/>
        </authorList>
    </citation>
    <scope>NUCLEOTIDE SEQUENCE</scope>
    <source>
        <strain evidence="1">AT1</strain>
    </source>
</reference>
<proteinExistence type="predicted"/>
<evidence type="ECO:0000313" key="1">
    <source>
        <dbReference type="EMBL" id="KAI8547857.1"/>
    </source>
</evidence>
<accession>A0ACC0N5C2</accession>
<evidence type="ECO:0000313" key="2">
    <source>
        <dbReference type="Proteomes" id="UP001062846"/>
    </source>
</evidence>
<name>A0ACC0N5C2_RHOML</name>
<comment type="caution">
    <text evidence="1">The sequence shown here is derived from an EMBL/GenBank/DDBJ whole genome shotgun (WGS) entry which is preliminary data.</text>
</comment>
<protein>
    <submittedName>
        <fullName evidence="1">Uncharacterized protein</fullName>
    </submittedName>
</protein>
<dbReference type="Proteomes" id="UP001062846">
    <property type="component" value="Chromosome 7"/>
</dbReference>
<organism evidence="1 2">
    <name type="scientific">Rhododendron molle</name>
    <name type="common">Chinese azalea</name>
    <name type="synonym">Azalea mollis</name>
    <dbReference type="NCBI Taxonomy" id="49168"/>
    <lineage>
        <taxon>Eukaryota</taxon>
        <taxon>Viridiplantae</taxon>
        <taxon>Streptophyta</taxon>
        <taxon>Embryophyta</taxon>
        <taxon>Tracheophyta</taxon>
        <taxon>Spermatophyta</taxon>
        <taxon>Magnoliopsida</taxon>
        <taxon>eudicotyledons</taxon>
        <taxon>Gunneridae</taxon>
        <taxon>Pentapetalae</taxon>
        <taxon>asterids</taxon>
        <taxon>Ericales</taxon>
        <taxon>Ericaceae</taxon>
        <taxon>Ericoideae</taxon>
        <taxon>Rhodoreae</taxon>
        <taxon>Rhododendron</taxon>
    </lineage>
</organism>